<evidence type="ECO:0000256" key="7">
    <source>
        <dbReference type="ARBA" id="ARBA00023034"/>
    </source>
</evidence>
<feature type="compositionally biased region" description="Gly residues" evidence="9">
    <location>
        <begin position="198"/>
        <end position="213"/>
    </location>
</feature>
<evidence type="ECO:0000313" key="11">
    <source>
        <dbReference type="EMBL" id="PYI07484.1"/>
    </source>
</evidence>
<evidence type="ECO:0000256" key="3">
    <source>
        <dbReference type="ARBA" id="ARBA00022448"/>
    </source>
</evidence>
<protein>
    <recommendedName>
        <fullName evidence="13">Integral membrane protein</fullName>
    </recommendedName>
</protein>
<evidence type="ECO:0000256" key="8">
    <source>
        <dbReference type="ARBA" id="ARBA00023136"/>
    </source>
</evidence>
<feature type="transmembrane region" description="Helical" evidence="10">
    <location>
        <begin position="123"/>
        <end position="144"/>
    </location>
</feature>
<evidence type="ECO:0008006" key="13">
    <source>
        <dbReference type="Google" id="ProtNLM"/>
    </source>
</evidence>
<dbReference type="PANTHER" id="PTHR12952:SF0">
    <property type="entry name" value="PROTEIN SYS1 HOMOLOG"/>
    <property type="match status" value="1"/>
</dbReference>
<dbReference type="GO" id="GO:0005802">
    <property type="term" value="C:trans-Golgi network"/>
    <property type="evidence" value="ECO:0007669"/>
    <property type="project" value="TreeGrafter"/>
</dbReference>
<keyword evidence="12" id="KW-1185">Reference proteome</keyword>
<dbReference type="GO" id="GO:0043001">
    <property type="term" value="P:Golgi to plasma membrane protein transport"/>
    <property type="evidence" value="ECO:0007669"/>
    <property type="project" value="TreeGrafter"/>
</dbReference>
<feature type="transmembrane region" description="Helical" evidence="10">
    <location>
        <begin position="68"/>
        <end position="89"/>
    </location>
</feature>
<evidence type="ECO:0000256" key="1">
    <source>
        <dbReference type="ARBA" id="ARBA00004653"/>
    </source>
</evidence>
<dbReference type="VEuPathDB" id="FungiDB:BO78DRAFT_89636"/>
<gene>
    <name evidence="11" type="ORF">BO78DRAFT_89636</name>
</gene>
<dbReference type="GO" id="GO:0006895">
    <property type="term" value="P:Golgi to endosome transport"/>
    <property type="evidence" value="ECO:0007669"/>
    <property type="project" value="TreeGrafter"/>
</dbReference>
<evidence type="ECO:0000256" key="5">
    <source>
        <dbReference type="ARBA" id="ARBA00022927"/>
    </source>
</evidence>
<dbReference type="InterPro" id="IPR019185">
    <property type="entry name" value="Integral_membrane_SYS1-rel"/>
</dbReference>
<comment type="subcellular location">
    <subcellularLocation>
        <location evidence="1">Golgi apparatus membrane</location>
        <topology evidence="1">Multi-pass membrane protein</topology>
    </subcellularLocation>
</comment>
<dbReference type="PANTHER" id="PTHR12952">
    <property type="entry name" value="SYS1"/>
    <property type="match status" value="1"/>
</dbReference>
<dbReference type="GO" id="GO:0005829">
    <property type="term" value="C:cytosol"/>
    <property type="evidence" value="ECO:0007669"/>
    <property type="project" value="GOC"/>
</dbReference>
<feature type="compositionally biased region" description="Gly residues" evidence="9">
    <location>
        <begin position="165"/>
        <end position="178"/>
    </location>
</feature>
<evidence type="ECO:0000256" key="4">
    <source>
        <dbReference type="ARBA" id="ARBA00022692"/>
    </source>
</evidence>
<name>A0A319ETU6_ASPSB</name>
<comment type="similarity">
    <text evidence="2">Belongs to the SYS1 family.</text>
</comment>
<organism evidence="11 12">
    <name type="scientific">Aspergillus sclerotiicarbonarius (strain CBS 121057 / IBT 28362)</name>
    <dbReference type="NCBI Taxonomy" id="1448318"/>
    <lineage>
        <taxon>Eukaryota</taxon>
        <taxon>Fungi</taxon>
        <taxon>Dikarya</taxon>
        <taxon>Ascomycota</taxon>
        <taxon>Pezizomycotina</taxon>
        <taxon>Eurotiomycetes</taxon>
        <taxon>Eurotiomycetidae</taxon>
        <taxon>Eurotiales</taxon>
        <taxon>Aspergillaceae</taxon>
        <taxon>Aspergillus</taxon>
        <taxon>Aspergillus subgen. Circumdati</taxon>
    </lineage>
</organism>
<dbReference type="Proteomes" id="UP000248423">
    <property type="component" value="Unassembled WGS sequence"/>
</dbReference>
<evidence type="ECO:0000313" key="12">
    <source>
        <dbReference type="Proteomes" id="UP000248423"/>
    </source>
</evidence>
<dbReference type="EMBL" id="KZ826341">
    <property type="protein sequence ID" value="PYI07484.1"/>
    <property type="molecule type" value="Genomic_DNA"/>
</dbReference>
<feature type="transmembrane region" description="Helical" evidence="10">
    <location>
        <begin position="21"/>
        <end position="48"/>
    </location>
</feature>
<dbReference type="STRING" id="1448318.A0A319ETU6"/>
<evidence type="ECO:0000256" key="6">
    <source>
        <dbReference type="ARBA" id="ARBA00022989"/>
    </source>
</evidence>
<dbReference type="GO" id="GO:0000139">
    <property type="term" value="C:Golgi membrane"/>
    <property type="evidence" value="ECO:0007669"/>
    <property type="project" value="UniProtKB-SubCell"/>
</dbReference>
<keyword evidence="7" id="KW-0333">Golgi apparatus</keyword>
<feature type="region of interest" description="Disordered" evidence="9">
    <location>
        <begin position="165"/>
        <end position="229"/>
    </location>
</feature>
<keyword evidence="6 10" id="KW-1133">Transmembrane helix</keyword>
<proteinExistence type="inferred from homology"/>
<keyword evidence="4 10" id="KW-0812">Transmembrane</keyword>
<sequence length="229" mass="23966">MPPRRRPPRGGSRTELPPLKIVRKILLLQLAYYVTATALILFTTVVYGTPFSLDLVFSWNAVRGDTTIGWMLGLVWILSSGIGAIFLLLLVSRSKLIPDFALTLHFVHLIATTLYSHSVPANWLWWGLQGASAAFMTFLGIWACRWRELQPISFGGIGGGTSTGGAGGSAAGGGGGETQAGEEESFSFSLSTGRGRGRGLGGVGGAGAGGSSSGGDEYELVEMKGEGAV</sequence>
<accession>A0A319ETU6</accession>
<evidence type="ECO:0000256" key="2">
    <source>
        <dbReference type="ARBA" id="ARBA00008160"/>
    </source>
</evidence>
<dbReference type="AlphaFoldDB" id="A0A319ETU6"/>
<dbReference type="GO" id="GO:0034067">
    <property type="term" value="P:protein localization to Golgi apparatus"/>
    <property type="evidence" value="ECO:0007669"/>
    <property type="project" value="TreeGrafter"/>
</dbReference>
<evidence type="ECO:0000256" key="10">
    <source>
        <dbReference type="SAM" id="Phobius"/>
    </source>
</evidence>
<keyword evidence="3" id="KW-0813">Transport</keyword>
<dbReference type="OrthoDB" id="542931at2759"/>
<dbReference type="Pfam" id="PF09801">
    <property type="entry name" value="SYS1"/>
    <property type="match status" value="1"/>
</dbReference>
<keyword evidence="5" id="KW-0653">Protein transport</keyword>
<feature type="transmembrane region" description="Helical" evidence="10">
    <location>
        <begin position="96"/>
        <end position="117"/>
    </location>
</feature>
<evidence type="ECO:0000256" key="9">
    <source>
        <dbReference type="SAM" id="MobiDB-lite"/>
    </source>
</evidence>
<reference evidence="11 12" key="1">
    <citation type="submission" date="2018-02" db="EMBL/GenBank/DDBJ databases">
        <title>The genomes of Aspergillus section Nigri reveals drivers in fungal speciation.</title>
        <authorList>
            <consortium name="DOE Joint Genome Institute"/>
            <person name="Vesth T.C."/>
            <person name="Nybo J."/>
            <person name="Theobald S."/>
            <person name="Brandl J."/>
            <person name="Frisvad J.C."/>
            <person name="Nielsen K.F."/>
            <person name="Lyhne E.K."/>
            <person name="Kogle M.E."/>
            <person name="Kuo A."/>
            <person name="Riley R."/>
            <person name="Clum A."/>
            <person name="Nolan M."/>
            <person name="Lipzen A."/>
            <person name="Salamov A."/>
            <person name="Henrissat B."/>
            <person name="Wiebenga A."/>
            <person name="De vries R.P."/>
            <person name="Grigoriev I.V."/>
            <person name="Mortensen U.H."/>
            <person name="Andersen M.R."/>
            <person name="Baker S.E."/>
        </authorList>
    </citation>
    <scope>NUCLEOTIDE SEQUENCE [LARGE SCALE GENOMIC DNA]</scope>
    <source>
        <strain evidence="11 12">CBS 121057</strain>
    </source>
</reference>
<keyword evidence="8 10" id="KW-0472">Membrane</keyword>